<accession>A0A8J6DDV3</accession>
<gene>
    <name evidence="1" type="ORF">J0S82_008428</name>
</gene>
<dbReference type="Proteomes" id="UP000700334">
    <property type="component" value="Unassembled WGS sequence"/>
</dbReference>
<proteinExistence type="predicted"/>
<comment type="caution">
    <text evidence="1">The sequence shown here is derived from an EMBL/GenBank/DDBJ whole genome shotgun (WGS) entry which is preliminary data.</text>
</comment>
<protein>
    <submittedName>
        <fullName evidence="1">Uncharacterized protein</fullName>
    </submittedName>
</protein>
<keyword evidence="2" id="KW-1185">Reference proteome</keyword>
<sequence length="85" mass="8909">MSNPAPVWSSFPVGHNDTAPPCLPAHCPWGAIKFGQRMLPVPCQDFFLGLPMMDGAMGNVQYLGPMESLISTPGIPSTPAAEVGA</sequence>
<reference evidence="1" key="1">
    <citation type="journal article" date="2021" name="Evol. Appl.">
        <title>The genome of the Pyrenean desman and the effects of bottlenecks and inbreeding on the genomic landscape of an endangered species.</title>
        <authorList>
            <person name="Escoda L."/>
            <person name="Castresana J."/>
        </authorList>
    </citation>
    <scope>NUCLEOTIDE SEQUENCE</scope>
    <source>
        <strain evidence="1">IBE-C5619</strain>
    </source>
</reference>
<dbReference type="EMBL" id="JAGFMF010012281">
    <property type="protein sequence ID" value="KAG8504906.1"/>
    <property type="molecule type" value="Genomic_DNA"/>
</dbReference>
<evidence type="ECO:0000313" key="2">
    <source>
        <dbReference type="Proteomes" id="UP000700334"/>
    </source>
</evidence>
<organism evidence="1 2">
    <name type="scientific">Galemys pyrenaicus</name>
    <name type="common">Iberian desman</name>
    <name type="synonym">Pyrenean desman</name>
    <dbReference type="NCBI Taxonomy" id="202257"/>
    <lineage>
        <taxon>Eukaryota</taxon>
        <taxon>Metazoa</taxon>
        <taxon>Chordata</taxon>
        <taxon>Craniata</taxon>
        <taxon>Vertebrata</taxon>
        <taxon>Euteleostomi</taxon>
        <taxon>Mammalia</taxon>
        <taxon>Eutheria</taxon>
        <taxon>Laurasiatheria</taxon>
        <taxon>Eulipotyphla</taxon>
        <taxon>Talpidae</taxon>
        <taxon>Galemys</taxon>
    </lineage>
</organism>
<name>A0A8J6DDV3_GALPY</name>
<dbReference type="AlphaFoldDB" id="A0A8J6DDV3"/>
<evidence type="ECO:0000313" key="1">
    <source>
        <dbReference type="EMBL" id="KAG8504906.1"/>
    </source>
</evidence>